<evidence type="ECO:0000313" key="2">
    <source>
        <dbReference type="EMBL" id="RIB19700.1"/>
    </source>
</evidence>
<feature type="transmembrane region" description="Helical" evidence="1">
    <location>
        <begin position="398"/>
        <end position="421"/>
    </location>
</feature>
<evidence type="ECO:0008006" key="4">
    <source>
        <dbReference type="Google" id="ProtNLM"/>
    </source>
</evidence>
<dbReference type="OrthoDB" id="432528at2759"/>
<dbReference type="Gene3D" id="2.120.10.80">
    <property type="entry name" value="Kelch-type beta propeller"/>
    <property type="match status" value="1"/>
</dbReference>
<feature type="transmembrane region" description="Helical" evidence="1">
    <location>
        <begin position="29"/>
        <end position="50"/>
    </location>
</feature>
<comment type="caution">
    <text evidence="2">The sequence shown here is derived from an EMBL/GenBank/DDBJ whole genome shotgun (WGS) entry which is preliminary data.</text>
</comment>
<name>A0A397VB84_9GLOM</name>
<evidence type="ECO:0000256" key="1">
    <source>
        <dbReference type="SAM" id="Phobius"/>
    </source>
</evidence>
<dbReference type="SUPFAM" id="SSF117281">
    <property type="entry name" value="Kelch motif"/>
    <property type="match status" value="1"/>
</dbReference>
<evidence type="ECO:0000313" key="3">
    <source>
        <dbReference type="Proteomes" id="UP000266673"/>
    </source>
</evidence>
<dbReference type="InterPro" id="IPR015915">
    <property type="entry name" value="Kelch-typ_b-propeller"/>
</dbReference>
<sequence length="441" mass="49314">MKFYFDVNTEFLTSDDARSFFIMQFLRRIIISTILYFCIINLSKCIYAFVPVPRAEHNAILIDNKVYFLGGWFYDGINGDHGYGSFANGTLFYLNVSIPFTIADISSMPWSDLSSLPGSTNRSGASACIDAHSNNRSIVNIGGYIGGLFQWIQNASKISSYTSERTKYAPCIYLDNEIYIFGGDIGDKHMHIFDASKLQWLSYDPPAWPIATQGYNAVLLNFSIILYIGGSFSLGDDDAACYQQIGQMKTTLKIPLLSYLDHIWSIPFWKVWSFIAPHNRILIFYGDQNASIISLEVCKLPCTFTWSIPTILNDGGPKKILKWHSSTLIGAYVLITFGYTYNFVDDRNSPTSNSIYLLDISDSSGYKWVSSYDPSTAIQAIQPTPINGCLQCPIPSGIIAGLVIGTFLGTLIIVGVSYFGWRRFRHSNVIKIPGNVLTLDE</sequence>
<dbReference type="EMBL" id="QKWP01000459">
    <property type="protein sequence ID" value="RIB19700.1"/>
    <property type="molecule type" value="Genomic_DNA"/>
</dbReference>
<reference evidence="2 3" key="1">
    <citation type="submission" date="2018-06" db="EMBL/GenBank/DDBJ databases">
        <title>Comparative genomics reveals the genomic features of Rhizophagus irregularis, R. cerebriforme, R. diaphanum and Gigaspora rosea, and their symbiotic lifestyle signature.</title>
        <authorList>
            <person name="Morin E."/>
            <person name="San Clemente H."/>
            <person name="Chen E.C.H."/>
            <person name="De La Providencia I."/>
            <person name="Hainaut M."/>
            <person name="Kuo A."/>
            <person name="Kohler A."/>
            <person name="Murat C."/>
            <person name="Tang N."/>
            <person name="Roy S."/>
            <person name="Loubradou J."/>
            <person name="Henrissat B."/>
            <person name="Grigoriev I.V."/>
            <person name="Corradi N."/>
            <person name="Roux C."/>
            <person name="Martin F.M."/>
        </authorList>
    </citation>
    <scope>NUCLEOTIDE SEQUENCE [LARGE SCALE GENOMIC DNA]</scope>
    <source>
        <strain evidence="2 3">DAOM 194757</strain>
    </source>
</reference>
<keyword evidence="1" id="KW-1133">Transmembrane helix</keyword>
<gene>
    <name evidence="2" type="ORF">C2G38_2181184</name>
</gene>
<dbReference type="AlphaFoldDB" id="A0A397VB84"/>
<organism evidence="2 3">
    <name type="scientific">Gigaspora rosea</name>
    <dbReference type="NCBI Taxonomy" id="44941"/>
    <lineage>
        <taxon>Eukaryota</taxon>
        <taxon>Fungi</taxon>
        <taxon>Fungi incertae sedis</taxon>
        <taxon>Mucoromycota</taxon>
        <taxon>Glomeromycotina</taxon>
        <taxon>Glomeromycetes</taxon>
        <taxon>Diversisporales</taxon>
        <taxon>Gigasporaceae</taxon>
        <taxon>Gigaspora</taxon>
    </lineage>
</organism>
<protein>
    <recommendedName>
        <fullName evidence="4">Kelch repeat protein</fullName>
    </recommendedName>
</protein>
<accession>A0A397VB84</accession>
<dbReference type="Proteomes" id="UP000266673">
    <property type="component" value="Unassembled WGS sequence"/>
</dbReference>
<proteinExistence type="predicted"/>
<keyword evidence="1" id="KW-0472">Membrane</keyword>
<keyword evidence="1" id="KW-0812">Transmembrane</keyword>
<keyword evidence="3" id="KW-1185">Reference proteome</keyword>